<evidence type="ECO:0000256" key="5">
    <source>
        <dbReference type="SAM" id="SignalP"/>
    </source>
</evidence>
<keyword evidence="5" id="KW-0732">Signal</keyword>
<feature type="chain" id="PRO_5015538385" evidence="5">
    <location>
        <begin position="25"/>
        <end position="113"/>
    </location>
</feature>
<dbReference type="RefSeq" id="WP_106756715.1">
    <property type="nucleotide sequence ID" value="NZ_PXWF02000092.1"/>
</dbReference>
<reference evidence="7 8" key="1">
    <citation type="submission" date="2018-04" db="EMBL/GenBank/DDBJ databases">
        <title>Massilia violaceinigra sp. nov., a novel purple-pigmented bacterium isolated from Tianshan glacier, Xinjiang, China.</title>
        <authorList>
            <person name="Wang H."/>
        </authorList>
    </citation>
    <scope>NUCLEOTIDE SEQUENCE [LARGE SCALE GENOMIC DNA]</scope>
    <source>
        <strain evidence="7 8">B448-2</strain>
    </source>
</reference>
<protein>
    <submittedName>
        <fullName evidence="7">TonB family protein</fullName>
    </submittedName>
</protein>
<keyword evidence="8" id="KW-1185">Reference proteome</keyword>
<feature type="signal peptide" evidence="5">
    <location>
        <begin position="1"/>
        <end position="24"/>
    </location>
</feature>
<keyword evidence="4" id="KW-0472">Membrane</keyword>
<dbReference type="AlphaFoldDB" id="A0A2U2HPF6"/>
<dbReference type="Pfam" id="PF03544">
    <property type="entry name" value="TonB_C"/>
    <property type="match status" value="1"/>
</dbReference>
<dbReference type="InterPro" id="IPR037682">
    <property type="entry name" value="TonB_C"/>
</dbReference>
<dbReference type="PROSITE" id="PS52015">
    <property type="entry name" value="TONB_CTD"/>
    <property type="match status" value="1"/>
</dbReference>
<evidence type="ECO:0000259" key="6">
    <source>
        <dbReference type="PROSITE" id="PS52015"/>
    </source>
</evidence>
<sequence length="113" mass="11784">MTAIKPVFAAAALLAATIATPAHAAKLSASCPTPEYASAWVNDDVQGDVELAFLVEPDGNILDAKILKSSGSSKLDKASLAGGSRCKFGPRAADSGHAPVWTKIRYSWEIEQA</sequence>
<dbReference type="NCBIfam" id="TIGR01352">
    <property type="entry name" value="tonB_Cterm"/>
    <property type="match status" value="1"/>
</dbReference>
<accession>A0A2U2HPF6</accession>
<dbReference type="GO" id="GO:0055085">
    <property type="term" value="P:transmembrane transport"/>
    <property type="evidence" value="ECO:0007669"/>
    <property type="project" value="InterPro"/>
</dbReference>
<dbReference type="Proteomes" id="UP000241421">
    <property type="component" value="Unassembled WGS sequence"/>
</dbReference>
<evidence type="ECO:0000256" key="3">
    <source>
        <dbReference type="ARBA" id="ARBA00022989"/>
    </source>
</evidence>
<comment type="caution">
    <text evidence="7">The sequence shown here is derived from an EMBL/GenBank/DDBJ whole genome shotgun (WGS) entry which is preliminary data.</text>
</comment>
<dbReference type="GO" id="GO:0016020">
    <property type="term" value="C:membrane"/>
    <property type="evidence" value="ECO:0007669"/>
    <property type="project" value="UniProtKB-SubCell"/>
</dbReference>
<dbReference type="InterPro" id="IPR006260">
    <property type="entry name" value="TonB/TolA_C"/>
</dbReference>
<gene>
    <name evidence="7" type="ORF">C7C56_006860</name>
</gene>
<dbReference type="OrthoDB" id="8756859at2"/>
<evidence type="ECO:0000256" key="2">
    <source>
        <dbReference type="ARBA" id="ARBA00022692"/>
    </source>
</evidence>
<evidence type="ECO:0000313" key="8">
    <source>
        <dbReference type="Proteomes" id="UP000241421"/>
    </source>
</evidence>
<feature type="domain" description="TonB C-terminal" evidence="6">
    <location>
        <begin position="21"/>
        <end position="113"/>
    </location>
</feature>
<evidence type="ECO:0000256" key="4">
    <source>
        <dbReference type="ARBA" id="ARBA00023136"/>
    </source>
</evidence>
<dbReference type="Gene3D" id="3.30.1150.10">
    <property type="match status" value="1"/>
</dbReference>
<evidence type="ECO:0000256" key="1">
    <source>
        <dbReference type="ARBA" id="ARBA00004167"/>
    </source>
</evidence>
<comment type="subcellular location">
    <subcellularLocation>
        <location evidence="1">Membrane</location>
        <topology evidence="1">Single-pass membrane protein</topology>
    </subcellularLocation>
</comment>
<organism evidence="7 8">
    <name type="scientific">Massilia glaciei</name>
    <dbReference type="NCBI Taxonomy" id="1524097"/>
    <lineage>
        <taxon>Bacteria</taxon>
        <taxon>Pseudomonadati</taxon>
        <taxon>Pseudomonadota</taxon>
        <taxon>Betaproteobacteria</taxon>
        <taxon>Burkholderiales</taxon>
        <taxon>Oxalobacteraceae</taxon>
        <taxon>Telluria group</taxon>
        <taxon>Massilia</taxon>
    </lineage>
</organism>
<proteinExistence type="predicted"/>
<dbReference type="EMBL" id="PXWF02000092">
    <property type="protein sequence ID" value="PWF49342.1"/>
    <property type="molecule type" value="Genomic_DNA"/>
</dbReference>
<name>A0A2U2HPF6_9BURK</name>
<dbReference type="SUPFAM" id="SSF74653">
    <property type="entry name" value="TolA/TonB C-terminal domain"/>
    <property type="match status" value="1"/>
</dbReference>
<keyword evidence="2" id="KW-0812">Transmembrane</keyword>
<evidence type="ECO:0000313" key="7">
    <source>
        <dbReference type="EMBL" id="PWF49342.1"/>
    </source>
</evidence>
<keyword evidence="3" id="KW-1133">Transmembrane helix</keyword>